<evidence type="ECO:0000313" key="3">
    <source>
        <dbReference type="EMBL" id="CDZ78039.1"/>
    </source>
</evidence>
<proteinExistence type="predicted"/>
<dbReference type="Pfam" id="PF13930">
    <property type="entry name" value="Endonuclea_NS_2"/>
    <property type="match status" value="1"/>
</dbReference>
<gene>
    <name evidence="3" type="ORF">BN59_02336</name>
</gene>
<evidence type="ECO:0000313" key="4">
    <source>
        <dbReference type="Proteomes" id="UP000044071"/>
    </source>
</evidence>
<feature type="domain" description="Type VII secretion system protein EssD-like" evidence="2">
    <location>
        <begin position="339"/>
        <end position="416"/>
    </location>
</feature>
<reference evidence="3 4" key="1">
    <citation type="submission" date="2014-06" db="EMBL/GenBank/DDBJ databases">
        <authorList>
            <person name="Urmite Genomes Urmite Genomes"/>
        </authorList>
    </citation>
    <scope>NUCLEOTIDE SEQUENCE [LARGE SCALE GENOMIC DNA]</scope>
</reference>
<organism evidence="3 4">
    <name type="scientific">Legionella massiliensis</name>
    <dbReference type="NCBI Taxonomy" id="1034943"/>
    <lineage>
        <taxon>Bacteria</taxon>
        <taxon>Pseudomonadati</taxon>
        <taxon>Pseudomonadota</taxon>
        <taxon>Gammaproteobacteria</taxon>
        <taxon>Legionellales</taxon>
        <taxon>Legionellaceae</taxon>
        <taxon>Legionella</taxon>
    </lineage>
</organism>
<dbReference type="AlphaFoldDB" id="A0A078L1X6"/>
<dbReference type="InterPro" id="IPR044929">
    <property type="entry name" value="DNA/RNA_non-sp_Endonuclease_sf"/>
</dbReference>
<accession>A0A078L1X6</accession>
<dbReference type="EMBL" id="CCSB01000002">
    <property type="protein sequence ID" value="CDZ78039.1"/>
    <property type="molecule type" value="Genomic_DNA"/>
</dbReference>
<dbReference type="InterPro" id="IPR044927">
    <property type="entry name" value="Endonuclea_NS_2"/>
</dbReference>
<protein>
    <recommendedName>
        <fullName evidence="2">Type VII secretion system protein EssD-like domain-containing protein</fullName>
    </recommendedName>
</protein>
<dbReference type="eggNOG" id="ENOG5032FPC">
    <property type="taxonomic scope" value="Bacteria"/>
</dbReference>
<feature type="region of interest" description="Disordered" evidence="1">
    <location>
        <begin position="466"/>
        <end position="490"/>
    </location>
</feature>
<keyword evidence="4" id="KW-1185">Reference proteome</keyword>
<dbReference type="Proteomes" id="UP000044071">
    <property type="component" value="Unassembled WGS sequence"/>
</dbReference>
<evidence type="ECO:0000259" key="2">
    <source>
        <dbReference type="Pfam" id="PF13930"/>
    </source>
</evidence>
<sequence>MLKQIQALLRSLDSKTVDYQLDKTIWKQIVELYEQCSAEHRDVLISGLSKRFTLSNTALNEIFVLFNAADADDFLLEQTLTIFHDTQILAEDEKIALFKKRAIRHLPELDSSVTDRHEWLELIRRFEKLSLKHLTRRFLLDELSDITKTDYNAYIAQFSRDQPPRRVKVLSPLDSAPQIRSFKRRERYKDGENELIFQSTAGNLYLHSPLRKTGARVAELEPATPEKGFTGLQRTPGGSKVRPYWGNSKGNFFKPLTPYGKKSESGMVEISKNKRRAEVLEQIPALRFERPGPITFVATLEKLRARSNVRRRVSQLQVTGARCHDIFKAEGSDELITISGHDYHWSHLIAYFLGGEQSKENLIPGTAASNYNTLELVEQPIARKLIQEGVESIEITVTPSYTGDSFIPDELIFSLKWGAGHFETIHINSRSYKRITGPMHKSIELLSSFDDEQDGNDQVELNGDLTEDSLAPLGGDYTSSVSPGADENDDLSVLDGGATLSCF</sequence>
<name>A0A078L1X6_9GAMM</name>
<dbReference type="Gene3D" id="3.40.570.10">
    <property type="entry name" value="Extracellular Endonuclease, subunit A"/>
    <property type="match status" value="1"/>
</dbReference>
<dbReference type="STRING" id="1034943.BN59_02336"/>
<evidence type="ECO:0000256" key="1">
    <source>
        <dbReference type="SAM" id="MobiDB-lite"/>
    </source>
</evidence>
<dbReference type="OrthoDB" id="5646774at2"/>
<dbReference type="RefSeq" id="WP_043874472.1">
    <property type="nucleotide sequence ID" value="NZ_CCVW01000002.1"/>
</dbReference>